<reference evidence="2" key="1">
    <citation type="journal article" date="2014" name="Science">
        <title>Ancient hybridizations among the ancestral genomes of bread wheat.</title>
        <authorList>
            <consortium name="International Wheat Genome Sequencing Consortium,"/>
            <person name="Marcussen T."/>
            <person name="Sandve S.R."/>
            <person name="Heier L."/>
            <person name="Spannagl M."/>
            <person name="Pfeifer M."/>
            <person name="Jakobsen K.S."/>
            <person name="Wulff B.B."/>
            <person name="Steuernagel B."/>
            <person name="Mayer K.F."/>
            <person name="Olsen O.A."/>
        </authorList>
    </citation>
    <scope>NUCLEOTIDE SEQUENCE [LARGE SCALE GENOMIC DNA]</scope>
    <source>
        <strain evidence="2">cv. AL8/78</strain>
    </source>
</reference>
<reference evidence="1" key="5">
    <citation type="journal article" date="2021" name="G3 (Bethesda)">
        <title>Aegilops tauschii genome assembly Aet v5.0 features greater sequence contiguity and improved annotation.</title>
        <authorList>
            <person name="Wang L."/>
            <person name="Zhu T."/>
            <person name="Rodriguez J.C."/>
            <person name="Deal K.R."/>
            <person name="Dubcovsky J."/>
            <person name="McGuire P.E."/>
            <person name="Lux T."/>
            <person name="Spannagl M."/>
            <person name="Mayer K.F.X."/>
            <person name="Baldrich P."/>
            <person name="Meyers B.C."/>
            <person name="Huo N."/>
            <person name="Gu Y.Q."/>
            <person name="Zhou H."/>
            <person name="Devos K.M."/>
            <person name="Bennetzen J.L."/>
            <person name="Unver T."/>
            <person name="Budak H."/>
            <person name="Gulick P.J."/>
            <person name="Galiba G."/>
            <person name="Kalapos B."/>
            <person name="Nelson D.R."/>
            <person name="Li P."/>
            <person name="You F.M."/>
            <person name="Luo M.C."/>
            <person name="Dvorak J."/>
        </authorList>
    </citation>
    <scope>NUCLEOTIDE SEQUENCE [LARGE SCALE GENOMIC DNA]</scope>
    <source>
        <strain evidence="1">cv. AL8/78</strain>
    </source>
</reference>
<accession>A0A453QM75</accession>
<dbReference type="EnsemblPlants" id="AET7Gv20243100.11">
    <property type="protein sequence ID" value="AET7Gv20243100.11"/>
    <property type="gene ID" value="AET7Gv20243100"/>
</dbReference>
<reference evidence="2" key="2">
    <citation type="journal article" date="2017" name="Nat. Plants">
        <title>The Aegilops tauschii genome reveals multiple impacts of transposons.</title>
        <authorList>
            <person name="Zhao G."/>
            <person name="Zou C."/>
            <person name="Li K."/>
            <person name="Wang K."/>
            <person name="Li T."/>
            <person name="Gao L."/>
            <person name="Zhang X."/>
            <person name="Wang H."/>
            <person name="Yang Z."/>
            <person name="Liu X."/>
            <person name="Jiang W."/>
            <person name="Mao L."/>
            <person name="Kong X."/>
            <person name="Jiao Y."/>
            <person name="Jia J."/>
        </authorList>
    </citation>
    <scope>NUCLEOTIDE SEQUENCE [LARGE SCALE GENOMIC DNA]</scope>
    <source>
        <strain evidence="2">cv. AL8/78</strain>
    </source>
</reference>
<protein>
    <submittedName>
        <fullName evidence="1">Uncharacterized protein</fullName>
    </submittedName>
</protein>
<reference evidence="1" key="4">
    <citation type="submission" date="2019-03" db="UniProtKB">
        <authorList>
            <consortium name="EnsemblPlants"/>
        </authorList>
    </citation>
    <scope>IDENTIFICATION</scope>
</reference>
<sequence length="81" mass="9467">MSSEQYPIVLLEQPLVFHDRRHSFIICCNRIQPLWTEAHAPMNVCLAQTYSSFSSIVAWAYYPLFSPPDSSEHIEWSLRSH</sequence>
<proteinExistence type="predicted"/>
<name>A0A453QM75_AEGTS</name>
<keyword evidence="2" id="KW-1185">Reference proteome</keyword>
<evidence type="ECO:0000313" key="1">
    <source>
        <dbReference type="EnsemblPlants" id="AET7Gv20243100.11"/>
    </source>
</evidence>
<dbReference type="Gramene" id="AET7Gv20243100.11">
    <property type="protein sequence ID" value="AET7Gv20243100.11"/>
    <property type="gene ID" value="AET7Gv20243100"/>
</dbReference>
<dbReference type="Proteomes" id="UP000015105">
    <property type="component" value="Chromosome 7D"/>
</dbReference>
<reference evidence="1" key="3">
    <citation type="journal article" date="2017" name="Nature">
        <title>Genome sequence of the progenitor of the wheat D genome Aegilops tauschii.</title>
        <authorList>
            <person name="Luo M.C."/>
            <person name="Gu Y.Q."/>
            <person name="Puiu D."/>
            <person name="Wang H."/>
            <person name="Twardziok S.O."/>
            <person name="Deal K.R."/>
            <person name="Huo N."/>
            <person name="Zhu T."/>
            <person name="Wang L."/>
            <person name="Wang Y."/>
            <person name="McGuire P.E."/>
            <person name="Liu S."/>
            <person name="Long H."/>
            <person name="Ramasamy R.K."/>
            <person name="Rodriguez J.C."/>
            <person name="Van S.L."/>
            <person name="Yuan L."/>
            <person name="Wang Z."/>
            <person name="Xia Z."/>
            <person name="Xiao L."/>
            <person name="Anderson O.D."/>
            <person name="Ouyang S."/>
            <person name="Liang Y."/>
            <person name="Zimin A.V."/>
            <person name="Pertea G."/>
            <person name="Qi P."/>
            <person name="Bennetzen J.L."/>
            <person name="Dai X."/>
            <person name="Dawson M.W."/>
            <person name="Muller H.G."/>
            <person name="Kugler K."/>
            <person name="Rivarola-Duarte L."/>
            <person name="Spannagl M."/>
            <person name="Mayer K.F.X."/>
            <person name="Lu F.H."/>
            <person name="Bevan M.W."/>
            <person name="Leroy P."/>
            <person name="Li P."/>
            <person name="You F.M."/>
            <person name="Sun Q."/>
            <person name="Liu Z."/>
            <person name="Lyons E."/>
            <person name="Wicker T."/>
            <person name="Salzberg S.L."/>
            <person name="Devos K.M."/>
            <person name="Dvorak J."/>
        </authorList>
    </citation>
    <scope>NUCLEOTIDE SEQUENCE [LARGE SCALE GENOMIC DNA]</scope>
    <source>
        <strain evidence="1">cv. AL8/78</strain>
    </source>
</reference>
<evidence type="ECO:0000313" key="2">
    <source>
        <dbReference type="Proteomes" id="UP000015105"/>
    </source>
</evidence>
<dbReference type="AlphaFoldDB" id="A0A453QM75"/>
<organism evidence="1 2">
    <name type="scientific">Aegilops tauschii subsp. strangulata</name>
    <name type="common">Goatgrass</name>
    <dbReference type="NCBI Taxonomy" id="200361"/>
    <lineage>
        <taxon>Eukaryota</taxon>
        <taxon>Viridiplantae</taxon>
        <taxon>Streptophyta</taxon>
        <taxon>Embryophyta</taxon>
        <taxon>Tracheophyta</taxon>
        <taxon>Spermatophyta</taxon>
        <taxon>Magnoliopsida</taxon>
        <taxon>Liliopsida</taxon>
        <taxon>Poales</taxon>
        <taxon>Poaceae</taxon>
        <taxon>BOP clade</taxon>
        <taxon>Pooideae</taxon>
        <taxon>Triticodae</taxon>
        <taxon>Triticeae</taxon>
        <taxon>Triticinae</taxon>
        <taxon>Aegilops</taxon>
    </lineage>
</organism>